<evidence type="ECO:0000313" key="2">
    <source>
        <dbReference type="Proteomes" id="UP001549104"/>
    </source>
</evidence>
<dbReference type="Proteomes" id="UP001549104">
    <property type="component" value="Unassembled WGS sequence"/>
</dbReference>
<evidence type="ECO:0008006" key="3">
    <source>
        <dbReference type="Google" id="ProtNLM"/>
    </source>
</evidence>
<reference evidence="1 2" key="1">
    <citation type="submission" date="2024-06" db="EMBL/GenBank/DDBJ databases">
        <title>Sorghum-associated microbial communities from plants grown in Nebraska, USA.</title>
        <authorList>
            <person name="Schachtman D."/>
        </authorList>
    </citation>
    <scope>NUCLEOTIDE SEQUENCE [LARGE SCALE GENOMIC DNA]</scope>
    <source>
        <strain evidence="1 2">1288</strain>
    </source>
</reference>
<dbReference type="InterPro" id="IPR019615">
    <property type="entry name" value="DUF2487"/>
</dbReference>
<accession>A0ABV2KAW9</accession>
<dbReference type="Pfam" id="PF10673">
    <property type="entry name" value="DUF2487"/>
    <property type="match status" value="1"/>
</dbReference>
<comment type="caution">
    <text evidence="1">The sequence shown here is derived from an EMBL/GenBank/DDBJ whole genome shotgun (WGS) entry which is preliminary data.</text>
</comment>
<dbReference type="RefSeq" id="WP_342538527.1">
    <property type="nucleotide sequence ID" value="NZ_JBEPME010000005.1"/>
</dbReference>
<protein>
    <recommendedName>
        <fullName evidence="3">DUF2487 domain-containing protein</fullName>
    </recommendedName>
</protein>
<dbReference type="EMBL" id="JBEPME010000005">
    <property type="protein sequence ID" value="MET3658242.1"/>
    <property type="molecule type" value="Genomic_DNA"/>
</dbReference>
<gene>
    <name evidence="1" type="ORF">ABIC55_003359</name>
</gene>
<name>A0ABV2KAW9_SPOPS</name>
<keyword evidence="2" id="KW-1185">Reference proteome</keyword>
<sequence length="149" mass="17273">MNWTAQDMDTYLQQKEYIDTLIVPLLKVETVPGNMKTSASSSEFLMHLTTFIETQFKGRMMLMPPFAYTQSMDLTELAATLSRDFAAAPFKHVFFLTTDVTWTSLKLDGEVIWLPSIPLESMDPQLRKTIIEDQLRQVLPRFTEKWSEQ</sequence>
<evidence type="ECO:0000313" key="1">
    <source>
        <dbReference type="EMBL" id="MET3658242.1"/>
    </source>
</evidence>
<organism evidence="1 2">
    <name type="scientific">Sporosarcina psychrophila</name>
    <name type="common">Bacillus psychrophilus</name>
    <dbReference type="NCBI Taxonomy" id="1476"/>
    <lineage>
        <taxon>Bacteria</taxon>
        <taxon>Bacillati</taxon>
        <taxon>Bacillota</taxon>
        <taxon>Bacilli</taxon>
        <taxon>Bacillales</taxon>
        <taxon>Caryophanaceae</taxon>
        <taxon>Sporosarcina</taxon>
    </lineage>
</organism>
<proteinExistence type="predicted"/>